<evidence type="ECO:0000313" key="2">
    <source>
        <dbReference type="EMBL" id="GAB1315252.1"/>
    </source>
</evidence>
<dbReference type="InterPro" id="IPR011009">
    <property type="entry name" value="Kinase-like_dom_sf"/>
</dbReference>
<dbReference type="GeneID" id="98176205"/>
<accession>A0ABQ0GBY2</accession>
<evidence type="ECO:0008006" key="4">
    <source>
        <dbReference type="Google" id="ProtNLM"/>
    </source>
</evidence>
<sequence>MPPTNSPSFQNYTILVHPLNNPEILKRQKLYLDKNHAPSLYLRKRSDGFIFIKELKQTDSVFVGLFATADDPHELVVIKKLWGLITYKQATSTRQAMAPEIELCSLADVLVKRRLPLGYTMPPFVQLHAFQVHNEGSQQAKYKDFDATLFYKYYNGGTLLNLIERHKKAGRRVPEGFIWHVIAQVGRALSHLHTGTWPSPVYNVMHKDEIGVKPDKKVNKSETLSGWKPIVHMDGHADNIWLHYPSDEEKAKDPPLEGFTDSLPQVVLGDFGLAFEAHNDPADWLFQEQKPGLPEPETLKDKADFGVNLKHLIGAASPDVNWDKLHATYYRQNETEDDWQALEVEKMHYSYNLGACVEKLETLIRMRESGDWWYALDATNERHWERFATNDFVYGTMISWADVFVSSYIGSNDEESVRWTQPSLTCMPYQCRTKKPSPYFRRTWTSVDRRLNVKSKILFGKGWAPGSVEICKATIVGGTVERELDPVPYTPDPSEAPEKPQPPVTKPQPSEPHVEHGIDSLPDYSDFESPSPGDQLAARRAAVQPSPGEEETPSPLPSPPLSPFQIQRMADRRMREQRCREKWLMEGDETR</sequence>
<proteinExistence type="predicted"/>
<evidence type="ECO:0000313" key="3">
    <source>
        <dbReference type="Proteomes" id="UP001628179"/>
    </source>
</evidence>
<dbReference type="EMBL" id="BAAFSV010000002">
    <property type="protein sequence ID" value="GAB1315252.1"/>
    <property type="molecule type" value="Genomic_DNA"/>
</dbReference>
<dbReference type="Gene3D" id="1.10.510.10">
    <property type="entry name" value="Transferase(Phosphotransferase) domain 1"/>
    <property type="match status" value="1"/>
</dbReference>
<gene>
    <name evidence="2" type="ORF">MFIFM68171_05462</name>
</gene>
<organism evidence="2 3">
    <name type="scientific">Madurella fahalii</name>
    <dbReference type="NCBI Taxonomy" id="1157608"/>
    <lineage>
        <taxon>Eukaryota</taxon>
        <taxon>Fungi</taxon>
        <taxon>Dikarya</taxon>
        <taxon>Ascomycota</taxon>
        <taxon>Pezizomycotina</taxon>
        <taxon>Sordariomycetes</taxon>
        <taxon>Sordariomycetidae</taxon>
        <taxon>Sordariales</taxon>
        <taxon>Sordariales incertae sedis</taxon>
        <taxon>Madurella</taxon>
    </lineage>
</organism>
<evidence type="ECO:0000256" key="1">
    <source>
        <dbReference type="SAM" id="MobiDB-lite"/>
    </source>
</evidence>
<dbReference type="RefSeq" id="XP_070916983.1">
    <property type="nucleotide sequence ID" value="XM_071060882.1"/>
</dbReference>
<protein>
    <recommendedName>
        <fullName evidence="4">Protein kinase domain-containing protein</fullName>
    </recommendedName>
</protein>
<dbReference type="Proteomes" id="UP001628179">
    <property type="component" value="Unassembled WGS sequence"/>
</dbReference>
<feature type="region of interest" description="Disordered" evidence="1">
    <location>
        <begin position="482"/>
        <end position="565"/>
    </location>
</feature>
<dbReference type="SUPFAM" id="SSF56112">
    <property type="entry name" value="Protein kinase-like (PK-like)"/>
    <property type="match status" value="1"/>
</dbReference>
<comment type="caution">
    <text evidence="2">The sequence shown here is derived from an EMBL/GenBank/DDBJ whole genome shotgun (WGS) entry which is preliminary data.</text>
</comment>
<feature type="compositionally biased region" description="Pro residues" evidence="1">
    <location>
        <begin position="499"/>
        <end position="510"/>
    </location>
</feature>
<reference evidence="2 3" key="1">
    <citation type="submission" date="2024-09" db="EMBL/GenBank/DDBJ databases">
        <title>Itraconazole resistance in Madurella fahalii resulting from another homologue of gene encoding cytochrome P450 14-alpha sterol demethylase (CYP51).</title>
        <authorList>
            <person name="Yoshioka I."/>
            <person name="Fahal A.H."/>
            <person name="Kaneko S."/>
            <person name="Yaguchi T."/>
        </authorList>
    </citation>
    <scope>NUCLEOTIDE SEQUENCE [LARGE SCALE GENOMIC DNA]</scope>
    <source>
        <strain evidence="2 3">IFM 68171</strain>
    </source>
</reference>
<name>A0ABQ0GBY2_9PEZI</name>
<keyword evidence="3" id="KW-1185">Reference proteome</keyword>